<dbReference type="SUPFAM" id="SSF82171">
    <property type="entry name" value="DPP6 N-terminal domain-like"/>
    <property type="match status" value="1"/>
</dbReference>
<name>A0A5S4G2T9_9ACTN</name>
<keyword evidence="1" id="KW-0732">Signal</keyword>
<dbReference type="InterPro" id="IPR011048">
    <property type="entry name" value="Haem_d1_sf"/>
</dbReference>
<dbReference type="Pfam" id="PF09826">
    <property type="entry name" value="Beta_propel"/>
    <property type="match status" value="1"/>
</dbReference>
<evidence type="ECO:0000313" key="3">
    <source>
        <dbReference type="Proteomes" id="UP000306628"/>
    </source>
</evidence>
<reference evidence="2 3" key="1">
    <citation type="submission" date="2019-05" db="EMBL/GenBank/DDBJ databases">
        <title>Draft genome sequence of Nonomuraea zeae DSM 100528.</title>
        <authorList>
            <person name="Saricaoglu S."/>
            <person name="Isik K."/>
        </authorList>
    </citation>
    <scope>NUCLEOTIDE SEQUENCE [LARGE SCALE GENOMIC DNA]</scope>
    <source>
        <strain evidence="2 3">DSM 100528</strain>
    </source>
</reference>
<proteinExistence type="predicted"/>
<dbReference type="SUPFAM" id="SSF51004">
    <property type="entry name" value="C-terminal (heme d1) domain of cytochrome cd1-nitrite reductase"/>
    <property type="match status" value="1"/>
</dbReference>
<feature type="signal peptide" evidence="1">
    <location>
        <begin position="1"/>
        <end position="19"/>
    </location>
</feature>
<dbReference type="OrthoDB" id="9778998at2"/>
<dbReference type="AlphaFoldDB" id="A0A5S4G2T9"/>
<evidence type="ECO:0000256" key="1">
    <source>
        <dbReference type="SAM" id="SignalP"/>
    </source>
</evidence>
<protein>
    <recommendedName>
        <fullName evidence="4">Lipoprotein</fullName>
    </recommendedName>
</protein>
<dbReference type="PROSITE" id="PS51257">
    <property type="entry name" value="PROKAR_LIPOPROTEIN"/>
    <property type="match status" value="1"/>
</dbReference>
<sequence>MIRTAVTAAALATVTAACTSSTGGTAPPPKVSLGAVRLVAYNDCDDALSGLREHAARNVGPWGFGNAVPLMYMEDARSVTPNAKSTAEAPEHSTTNVHEAGVDEPDLVKTDGNRVITVNDGTLRIVDTATRKVTASLKLTDTGRPGGGAADLLVSGDRALVFFRGGDIMYKSFAPPGETEYVLVDLAGEPKILSRIKPQGSYVDARMIGSTVRLVTRSGPEITFPQPKDDVSEAERTRINQEAVRKTPLDAWLPKIEITDASGSVKKDTVACERVSHPADYTGTSLLTVHTIDLAQGVTAAGTDPISLAADGDTVYGTGTSLYVTSNPRWWFTPVRPLPVEDTPATTSSAAPAKKKKKIVYTLQTPTTHASVYTPTGETV</sequence>
<accession>A0A5S4G2T9</accession>
<evidence type="ECO:0008006" key="4">
    <source>
        <dbReference type="Google" id="ProtNLM"/>
    </source>
</evidence>
<feature type="chain" id="PRO_5024445631" description="Lipoprotein" evidence="1">
    <location>
        <begin position="20"/>
        <end position="380"/>
    </location>
</feature>
<keyword evidence="3" id="KW-1185">Reference proteome</keyword>
<dbReference type="Proteomes" id="UP000306628">
    <property type="component" value="Unassembled WGS sequence"/>
</dbReference>
<dbReference type="EMBL" id="VCKX01000172">
    <property type="protein sequence ID" value="TMR27313.1"/>
    <property type="molecule type" value="Genomic_DNA"/>
</dbReference>
<evidence type="ECO:0000313" key="2">
    <source>
        <dbReference type="EMBL" id="TMR27313.1"/>
    </source>
</evidence>
<comment type="caution">
    <text evidence="2">The sequence shown here is derived from an EMBL/GenBank/DDBJ whole genome shotgun (WGS) entry which is preliminary data.</text>
</comment>
<gene>
    <name evidence="2" type="ORF">ETD85_39655</name>
</gene>
<dbReference type="InterPro" id="IPR019198">
    <property type="entry name" value="Beta_propeller_containing"/>
</dbReference>
<organism evidence="2 3">
    <name type="scientific">Nonomuraea zeae</name>
    <dbReference type="NCBI Taxonomy" id="1642303"/>
    <lineage>
        <taxon>Bacteria</taxon>
        <taxon>Bacillati</taxon>
        <taxon>Actinomycetota</taxon>
        <taxon>Actinomycetes</taxon>
        <taxon>Streptosporangiales</taxon>
        <taxon>Streptosporangiaceae</taxon>
        <taxon>Nonomuraea</taxon>
    </lineage>
</organism>